<evidence type="ECO:0000259" key="2">
    <source>
        <dbReference type="SMART" id="SM00255"/>
    </source>
</evidence>
<feature type="region of interest" description="Disordered" evidence="1">
    <location>
        <begin position="997"/>
        <end position="1016"/>
    </location>
</feature>
<dbReference type="SMART" id="SM00255">
    <property type="entry name" value="TIR"/>
    <property type="match status" value="1"/>
</dbReference>
<dbReference type="SUPFAM" id="SSF63825">
    <property type="entry name" value="YWTD domain"/>
    <property type="match status" value="1"/>
</dbReference>
<dbReference type="EMBL" id="BAABHM010000012">
    <property type="protein sequence ID" value="GAA4705812.1"/>
    <property type="molecule type" value="Genomic_DNA"/>
</dbReference>
<evidence type="ECO:0000313" key="4">
    <source>
        <dbReference type="Proteomes" id="UP001500843"/>
    </source>
</evidence>
<dbReference type="RefSeq" id="WP_253869446.1">
    <property type="nucleotide sequence ID" value="NZ_BAABHM010000012.1"/>
</dbReference>
<organism evidence="3 4">
    <name type="scientific">Promicromonospora umidemergens</name>
    <dbReference type="NCBI Taxonomy" id="629679"/>
    <lineage>
        <taxon>Bacteria</taxon>
        <taxon>Bacillati</taxon>
        <taxon>Actinomycetota</taxon>
        <taxon>Actinomycetes</taxon>
        <taxon>Micrococcales</taxon>
        <taxon>Promicromonosporaceae</taxon>
        <taxon>Promicromonospora</taxon>
    </lineage>
</organism>
<protein>
    <recommendedName>
        <fullName evidence="2">TIR domain-containing protein</fullName>
    </recommendedName>
</protein>
<keyword evidence="4" id="KW-1185">Reference proteome</keyword>
<dbReference type="InterPro" id="IPR000157">
    <property type="entry name" value="TIR_dom"/>
</dbReference>
<reference evidence="4" key="1">
    <citation type="journal article" date="2019" name="Int. J. Syst. Evol. Microbiol.">
        <title>The Global Catalogue of Microorganisms (GCM) 10K type strain sequencing project: providing services to taxonomists for standard genome sequencing and annotation.</title>
        <authorList>
            <consortium name="The Broad Institute Genomics Platform"/>
            <consortium name="The Broad Institute Genome Sequencing Center for Infectious Disease"/>
            <person name="Wu L."/>
            <person name="Ma J."/>
        </authorList>
    </citation>
    <scope>NUCLEOTIDE SEQUENCE [LARGE SCALE GENOMIC DNA]</scope>
    <source>
        <strain evidence="4">JCM 17975</strain>
    </source>
</reference>
<sequence>MTDRTVRSLLPASRAHAAPRAARYDAFLSYSRDSDGEFAPAFHAQLLEFDKRDDVPDLNIFLDRTGLANNPSLWDAIERKLERSSYLILFASEGAASSKYVAKEVAWWLEHRGPDTLLVALTSGKIVWDQTANEIDTISTTALPAPLAQQIDHEPKWTDLTRLRQRRFWRHHPDRPTALAELVAPLRGPDVSTEEVLSAHIARQSSASVRGRLVNTALGVMLALSIGAFAFAEREASRANDAVNANAAHLLGATSHVVHQDDPATAQLLAVEAVARLRDGQTRTALFNAVTANEPADPYLLRTVDVPEETELADVAPTSTGVVGRTDTGDLVRWSPDEGDPAVLRGDRTPFGTVTGSGHPGPFVAGSADGRVVAAVDDLGVTVGRFGPLPDGSTSRQTHLDLPGATAVAVTPDGDLLLIAWHDVTTGRNRIGSIKLAGRDLAVLESDAGSRRPHEQRLAFHSKAETDLAVTSLAVGSSRTLAVADTAAGILEVRSLDTLEPTDERTVDLPDGAVPSPSLQDWATLRSDADGTTVTVHRWADGSVRTADCPVPRVWSNPEVVAIDDGTTRALVATDSGLVACEISGDTDLRRSWHLSGIRRTGPPVLIGADRVAAASDGRIALWSTADTHGDVPLPSAAGAAAAAAAAGAETSGTPAGEAGAADPTAVLATYRDGPTGPASTAASWSDGTVTIHGRGTVTLPAGSEDAGRPLLPVWLDRDRLLLVTPDGDAYRTDGGTTAGYEAGFRDLVAPGLDGGDPACATIVSAERARQDILLVDACSGLHLLDAGLQERAVHVPGPLGTTPRLEPEWAAPGRVAIADDGSKAAVAPRDFSLRVADLDAAAQGETDVWTVRGSSVAQVHMIGGTEDAAVPDRLVTLGVDSTVRLRPVTGSGDPEVLDLTGTYGDVMAVLPGPDLVARNHGPALAFFDIETGQKVGELATRLYSPGGEVAPSDVHAADGQLLVVQDHGVTTGWTFSDDQMIARACAMAGREATAADMPDGVTLDDDPACATSPHR</sequence>
<evidence type="ECO:0000313" key="3">
    <source>
        <dbReference type="EMBL" id="GAA4705812.1"/>
    </source>
</evidence>
<comment type="caution">
    <text evidence="3">The sequence shown here is derived from an EMBL/GenBank/DDBJ whole genome shotgun (WGS) entry which is preliminary data.</text>
</comment>
<dbReference type="SUPFAM" id="SSF52200">
    <property type="entry name" value="Toll/Interleukin receptor TIR domain"/>
    <property type="match status" value="1"/>
</dbReference>
<evidence type="ECO:0000256" key="1">
    <source>
        <dbReference type="SAM" id="MobiDB-lite"/>
    </source>
</evidence>
<proteinExistence type="predicted"/>
<dbReference type="Gene3D" id="3.40.50.10140">
    <property type="entry name" value="Toll/interleukin-1 receptor homology (TIR) domain"/>
    <property type="match status" value="1"/>
</dbReference>
<accession>A0ABP8XGP7</accession>
<dbReference type="InterPro" id="IPR035897">
    <property type="entry name" value="Toll_tir_struct_dom_sf"/>
</dbReference>
<dbReference type="Proteomes" id="UP001500843">
    <property type="component" value="Unassembled WGS sequence"/>
</dbReference>
<name>A0ABP8XGP7_9MICO</name>
<gene>
    <name evidence="3" type="ORF">GCM10023198_29660</name>
</gene>
<feature type="domain" description="TIR" evidence="2">
    <location>
        <begin position="23"/>
        <end position="167"/>
    </location>
</feature>